<name>A0ABS0MUQ3_PSELU</name>
<reference evidence="1 2" key="1">
    <citation type="submission" date="2020-11" db="EMBL/GenBank/DDBJ databases">
        <title>Enhanced detection system for hospital associated transmission using whole genome sequencing surveillance.</title>
        <authorList>
            <person name="Harrison L.H."/>
            <person name="Van Tyne D."/>
            <person name="Marsh J.W."/>
            <person name="Griffith M.P."/>
            <person name="Snyder D.J."/>
            <person name="Cooper V.S."/>
            <person name="Mustapha M."/>
        </authorList>
    </citation>
    <scope>NUCLEOTIDE SEQUENCE [LARGE SCALE GENOMIC DNA]</scope>
    <source>
        <strain evidence="1 2">PSB00013</strain>
    </source>
</reference>
<accession>A0ABS0MUQ3</accession>
<dbReference type="InterPro" id="IPR007499">
    <property type="entry name" value="ERF_bacteria_virus"/>
</dbReference>
<protein>
    <submittedName>
        <fullName evidence="1">ERF family protein</fullName>
    </submittedName>
</protein>
<gene>
    <name evidence="1" type="ORF">I5Q09_17555</name>
</gene>
<comment type="caution">
    <text evidence="1">The sequence shown here is derived from an EMBL/GenBank/DDBJ whole genome shotgun (WGS) entry which is preliminary data.</text>
</comment>
<dbReference type="Proteomes" id="UP000638986">
    <property type="component" value="Unassembled WGS sequence"/>
</dbReference>
<dbReference type="EMBL" id="JADTXM010000012">
    <property type="protein sequence ID" value="MBH3440491.1"/>
    <property type="molecule type" value="Genomic_DNA"/>
</dbReference>
<evidence type="ECO:0000313" key="1">
    <source>
        <dbReference type="EMBL" id="MBH3440491.1"/>
    </source>
</evidence>
<proteinExistence type="predicted"/>
<dbReference type="Pfam" id="PF04404">
    <property type="entry name" value="ERF"/>
    <property type="match status" value="1"/>
</dbReference>
<evidence type="ECO:0000313" key="2">
    <source>
        <dbReference type="Proteomes" id="UP000638986"/>
    </source>
</evidence>
<dbReference type="RefSeq" id="WP_197872899.1">
    <property type="nucleotide sequence ID" value="NZ_JADTXM010000012.1"/>
</dbReference>
<organism evidence="1 2">
    <name type="scientific">Pseudomonas luteola</name>
    <dbReference type="NCBI Taxonomy" id="47886"/>
    <lineage>
        <taxon>Bacteria</taxon>
        <taxon>Pseudomonadati</taxon>
        <taxon>Pseudomonadota</taxon>
        <taxon>Gammaproteobacteria</taxon>
        <taxon>Pseudomonadales</taxon>
        <taxon>Pseudomonadaceae</taxon>
        <taxon>Pseudomonas</taxon>
    </lineage>
</organism>
<sequence>MTQKIFAAMAGVMADMEAIGKEQKNQSQGFKYRGIDQVYNALHPLLAKHKVFTTPEVLEKAREERTNKNGTVLAFVSLRMKYTFWCEDGSSVSCVVEGEGMDSGDKASNKAMAIAHKYALLQTFCIPTEDMSDPDAEVHQLAPMPSYISRDQLNRLEAALNACSPVVQKKFEADYPDATKMTTDVYDGIVASLESAAKKYQERQNAA</sequence>